<sequence>GDPLDDVGWVREELHRWVYDNVRSKWTFVLRKPSRLPELFSGYHASRALVAEVLARVGVSVGSLVVEGASLAHWTEAHLHRLVAHFLQARFPILLALNKADMASSPDHIIRVRQALPYDPAVPVSAATERWLCNQRRTGRVSYNDASADVTAVVSDSPELAEQLSRVRTAVLGRYGSTGAALALTCAVAMRPPRPVFPVTDLETCTALPARGISSGAGGLLGSGLDAKARAAEGANPSVLRDCILLKPGSHIVDLFEVLKRPPYQLLEGDFVRAECSALTAPEAAAASAAAAAVAAVSLGGGEGGAAVGSAEGGSQTSSHQQHQQHHQVWRVLKKEEVLDWGSCVTKIMTNRRSHWQHGGKR</sequence>
<gene>
    <name evidence="3" type="ORF">Agub_g3958</name>
</gene>
<evidence type="ECO:0000313" key="4">
    <source>
        <dbReference type="Proteomes" id="UP001054857"/>
    </source>
</evidence>
<feature type="non-terminal residue" evidence="3">
    <location>
        <position position="1"/>
    </location>
</feature>
<keyword evidence="4" id="KW-1185">Reference proteome</keyword>
<dbReference type="EMBL" id="BMAR01000004">
    <property type="protein sequence ID" value="GFR42960.1"/>
    <property type="molecule type" value="Genomic_DNA"/>
</dbReference>
<comment type="caution">
    <text evidence="3">The sequence shown here is derived from an EMBL/GenBank/DDBJ whole genome shotgun (WGS) entry which is preliminary data.</text>
</comment>
<feature type="region of interest" description="Disordered" evidence="1">
    <location>
        <begin position="305"/>
        <end position="328"/>
    </location>
</feature>
<dbReference type="SUPFAM" id="SSF52540">
    <property type="entry name" value="P-loop containing nucleoside triphosphate hydrolases"/>
    <property type="match status" value="1"/>
</dbReference>
<dbReference type="PANTHER" id="PTHR23305">
    <property type="entry name" value="OBG GTPASE FAMILY"/>
    <property type="match status" value="1"/>
</dbReference>
<dbReference type="InterPro" id="IPR013646">
    <property type="entry name" value="YGR210-like_G4"/>
</dbReference>
<dbReference type="GO" id="GO:0005737">
    <property type="term" value="C:cytoplasm"/>
    <property type="evidence" value="ECO:0007669"/>
    <property type="project" value="TreeGrafter"/>
</dbReference>
<dbReference type="Proteomes" id="UP001054857">
    <property type="component" value="Unassembled WGS sequence"/>
</dbReference>
<dbReference type="InterPro" id="IPR027417">
    <property type="entry name" value="P-loop_NTPase"/>
</dbReference>
<evidence type="ECO:0000313" key="3">
    <source>
        <dbReference type="EMBL" id="GFR42960.1"/>
    </source>
</evidence>
<evidence type="ECO:0000259" key="2">
    <source>
        <dbReference type="Pfam" id="PF08438"/>
    </source>
</evidence>
<feature type="domain" description="Obg-like GTPase YGR210-like G4 motif-containing" evidence="2">
    <location>
        <begin position="96"/>
        <end position="201"/>
    </location>
</feature>
<dbReference type="PANTHER" id="PTHR23305:SF1">
    <property type="entry name" value="OBG-TYPE G DOMAIN-CONTAINING PROTEIN"/>
    <property type="match status" value="1"/>
</dbReference>
<feature type="compositionally biased region" description="Low complexity" evidence="1">
    <location>
        <begin position="308"/>
        <end position="322"/>
    </location>
</feature>
<dbReference type="Pfam" id="PF08438">
    <property type="entry name" value="YGR210-like_G4"/>
    <property type="match status" value="1"/>
</dbReference>
<dbReference type="AlphaFoldDB" id="A0AAD3DJE6"/>
<dbReference type="GO" id="GO:0016887">
    <property type="term" value="F:ATP hydrolysis activity"/>
    <property type="evidence" value="ECO:0007669"/>
    <property type="project" value="TreeGrafter"/>
</dbReference>
<protein>
    <recommendedName>
        <fullName evidence="2">Obg-like GTPase YGR210-like G4 motif-containing domain-containing protein</fullName>
    </recommendedName>
</protein>
<evidence type="ECO:0000256" key="1">
    <source>
        <dbReference type="SAM" id="MobiDB-lite"/>
    </source>
</evidence>
<name>A0AAD3DJE6_9CHLO</name>
<organism evidence="3 4">
    <name type="scientific">Astrephomene gubernaculifera</name>
    <dbReference type="NCBI Taxonomy" id="47775"/>
    <lineage>
        <taxon>Eukaryota</taxon>
        <taxon>Viridiplantae</taxon>
        <taxon>Chlorophyta</taxon>
        <taxon>core chlorophytes</taxon>
        <taxon>Chlorophyceae</taxon>
        <taxon>CS clade</taxon>
        <taxon>Chlamydomonadales</taxon>
        <taxon>Astrephomenaceae</taxon>
        <taxon>Astrephomene</taxon>
    </lineage>
</organism>
<reference evidence="3 4" key="1">
    <citation type="journal article" date="2021" name="Sci. Rep.">
        <title>Genome sequencing of the multicellular alga Astrephomene provides insights into convergent evolution of germ-soma differentiation.</title>
        <authorList>
            <person name="Yamashita S."/>
            <person name="Yamamoto K."/>
            <person name="Matsuzaki R."/>
            <person name="Suzuki S."/>
            <person name="Yamaguchi H."/>
            <person name="Hirooka S."/>
            <person name="Minakuchi Y."/>
            <person name="Miyagishima S."/>
            <person name="Kawachi M."/>
            <person name="Toyoda A."/>
            <person name="Nozaki H."/>
        </authorList>
    </citation>
    <scope>NUCLEOTIDE SEQUENCE [LARGE SCALE GENOMIC DNA]</scope>
    <source>
        <strain evidence="3 4">NIES-4017</strain>
    </source>
</reference>
<dbReference type="Gene3D" id="1.10.8.470">
    <property type="match status" value="1"/>
</dbReference>
<proteinExistence type="predicted"/>
<accession>A0AAD3DJE6</accession>